<dbReference type="EMBL" id="JH668453">
    <property type="protein sequence ID" value="KAG6453939.1"/>
    <property type="molecule type" value="Genomic_DNA"/>
</dbReference>
<keyword evidence="9" id="KW-1185">Reference proteome</keyword>
<dbReference type="AlphaFoldDB" id="A0A921ZBM6"/>
<dbReference type="InterPro" id="IPR051973">
    <property type="entry name" value="tRNA_Anticodon_Mtase-Reg"/>
</dbReference>
<dbReference type="InterPro" id="IPR001680">
    <property type="entry name" value="WD40_rpt"/>
</dbReference>
<dbReference type="PROSITE" id="PS50294">
    <property type="entry name" value="WD_REPEATS_REGION"/>
    <property type="match status" value="1"/>
</dbReference>
<sequence length="992" mass="111961">MPLMTRTDVTAVKFFDNYVLAGIGSQVNVFDKNSGSFLCKKEVLTGQKIYGFVISKCRQRILVFGGKKFTVVKVKVECLDTDMLERCFEPVVCNDWLLSCLWCGDTIALLTAHNVVQKWDVSSQTLVSEHASKDNSILYSGLLVPLCEDVLVMAGTVFSESIIHKCGDKVPLHRLRGHKGVIFSISCEPDKNLIVTTSDDRSVRIWSPKTIPMLPSNSLDYWQNIDIVCKYELYGHQARVMRNCITNSYVVSVGEDSVICIWDFEGKLLKKNTAHQNGCIWAVDYSDNLLVTGGGDSGVILHPLATNKHYCESQIINIDVGMPKRVLLTARRNVVILNDEDDLMYYIIDSKKTTAYKLSHESTYKLLSLSSCKQMVAVADMNGKFDVFAESCKNEPVLVNLIDTKLHLGKILSMHWAGNRHLVLCSEDGNINVLAYNNNTELYASFSLPACKERWLTSAAVDMKANIFVLGDRCGNINVYVKGKRDPIKTFIKVHGRYGPTSITIKNNHVVTTGRDGAIKYFHVDSISNQFNYMNRKDLEFPWVEKFLDKDDNLICGFQERVFVVYNMRDSCKVLEVACGGGHRSWDAQRCIIKTKDKFEPIIQLVYVKNSDINLQTYFLNKLMSRNLIKGSHSKEINCLKVYKDSQDNTKSFYISGGEDTTLRISSADIRHDMNITFRDEVVFKHLSSVRTLKLVPTIPNGLLVISGGGRAQINIKNVQFIKNADEIEVESQELVEYLVKGTDKERKGNQSWKNCTVDFDPETRIMDIDVIKDNEDLFIFAGCSDAVLRIFSFNNTFKTITESKYHKTCILKTHCFRFLDKDILATATTRGNVAFWLIDDLHSKDNWEPFFIVKTRESGVNSIATKVFDNNILLATGGDDNSILLHFLKPNQGELTSLAIESTWSSSNYHSSQITGILIVEDLLLSTSIDQRITLFKWNIENGIDCEYKTQMYSNVADIQGMDVLDVSSDSIKVCVFGKGLEVVSIPKHSN</sequence>
<dbReference type="Proteomes" id="UP000791440">
    <property type="component" value="Unassembled WGS sequence"/>
</dbReference>
<name>A0A921ZBM6_MANSE</name>
<comment type="subcellular location">
    <subcellularLocation>
        <location evidence="1">Cytoplasm</location>
    </subcellularLocation>
</comment>
<dbReference type="PROSITE" id="PS00678">
    <property type="entry name" value="WD_REPEATS_1"/>
    <property type="match status" value="1"/>
</dbReference>
<organism evidence="8 9">
    <name type="scientific">Manduca sexta</name>
    <name type="common">Tobacco hawkmoth</name>
    <name type="synonym">Tobacco hornworm</name>
    <dbReference type="NCBI Taxonomy" id="7130"/>
    <lineage>
        <taxon>Eukaryota</taxon>
        <taxon>Metazoa</taxon>
        <taxon>Ecdysozoa</taxon>
        <taxon>Arthropoda</taxon>
        <taxon>Hexapoda</taxon>
        <taxon>Insecta</taxon>
        <taxon>Pterygota</taxon>
        <taxon>Neoptera</taxon>
        <taxon>Endopterygota</taxon>
        <taxon>Lepidoptera</taxon>
        <taxon>Glossata</taxon>
        <taxon>Ditrysia</taxon>
        <taxon>Bombycoidea</taxon>
        <taxon>Sphingidae</taxon>
        <taxon>Sphinginae</taxon>
        <taxon>Sphingini</taxon>
        <taxon>Manduca</taxon>
    </lineage>
</organism>
<evidence type="ECO:0000256" key="2">
    <source>
        <dbReference type="ARBA" id="ARBA00022490"/>
    </source>
</evidence>
<protein>
    <recommendedName>
        <fullName evidence="6">tRNA (34-2'-O)-methyltransferase regulator WDR6</fullName>
    </recommendedName>
</protein>
<dbReference type="Pfam" id="PF00400">
    <property type="entry name" value="WD40"/>
    <property type="match status" value="2"/>
</dbReference>
<dbReference type="InterPro" id="IPR019775">
    <property type="entry name" value="WD40_repeat_CS"/>
</dbReference>
<evidence type="ECO:0000256" key="1">
    <source>
        <dbReference type="ARBA" id="ARBA00004496"/>
    </source>
</evidence>
<evidence type="ECO:0000313" key="8">
    <source>
        <dbReference type="EMBL" id="KAG6453939.1"/>
    </source>
</evidence>
<proteinExistence type="predicted"/>
<keyword evidence="3 7" id="KW-0853">WD repeat</keyword>
<reference evidence="8" key="2">
    <citation type="submission" date="2020-12" db="EMBL/GenBank/DDBJ databases">
        <authorList>
            <person name="Kanost M."/>
        </authorList>
    </citation>
    <scope>NUCLEOTIDE SEQUENCE</scope>
</reference>
<keyword evidence="4" id="KW-0819">tRNA processing</keyword>
<dbReference type="PANTHER" id="PTHR14344:SF3">
    <property type="entry name" value="WD REPEAT-CONTAINING PROTEIN 6"/>
    <property type="match status" value="1"/>
</dbReference>
<keyword evidence="2" id="KW-0963">Cytoplasm</keyword>
<dbReference type="PROSITE" id="PS50082">
    <property type="entry name" value="WD_REPEATS_2"/>
    <property type="match status" value="1"/>
</dbReference>
<comment type="caution">
    <text evidence="8">The sequence shown here is derived from an EMBL/GenBank/DDBJ whole genome shotgun (WGS) entry which is preliminary data.</text>
</comment>
<dbReference type="GO" id="GO:0030488">
    <property type="term" value="P:tRNA methylation"/>
    <property type="evidence" value="ECO:0007669"/>
    <property type="project" value="TreeGrafter"/>
</dbReference>
<dbReference type="GO" id="GO:0005737">
    <property type="term" value="C:cytoplasm"/>
    <property type="evidence" value="ECO:0007669"/>
    <property type="project" value="UniProtKB-SubCell"/>
</dbReference>
<gene>
    <name evidence="8" type="ORF">O3G_MSEX008412</name>
</gene>
<evidence type="ECO:0000256" key="4">
    <source>
        <dbReference type="ARBA" id="ARBA00022694"/>
    </source>
</evidence>
<accession>A0A921ZBM6</accession>
<evidence type="ECO:0000256" key="3">
    <source>
        <dbReference type="ARBA" id="ARBA00022574"/>
    </source>
</evidence>
<feature type="repeat" description="WD" evidence="7">
    <location>
        <begin position="175"/>
        <end position="207"/>
    </location>
</feature>
<reference evidence="8" key="1">
    <citation type="journal article" date="2016" name="Insect Biochem. Mol. Biol.">
        <title>Multifaceted biological insights from a draft genome sequence of the tobacco hornworm moth, Manduca sexta.</title>
        <authorList>
            <person name="Kanost M.R."/>
            <person name="Arrese E.L."/>
            <person name="Cao X."/>
            <person name="Chen Y.R."/>
            <person name="Chellapilla S."/>
            <person name="Goldsmith M.R."/>
            <person name="Grosse-Wilde E."/>
            <person name="Heckel D.G."/>
            <person name="Herndon N."/>
            <person name="Jiang H."/>
            <person name="Papanicolaou A."/>
            <person name="Qu J."/>
            <person name="Soulages J.L."/>
            <person name="Vogel H."/>
            <person name="Walters J."/>
            <person name="Waterhouse R.M."/>
            <person name="Ahn S.J."/>
            <person name="Almeida F.C."/>
            <person name="An C."/>
            <person name="Aqrawi P."/>
            <person name="Bretschneider A."/>
            <person name="Bryant W.B."/>
            <person name="Bucks S."/>
            <person name="Chao H."/>
            <person name="Chevignon G."/>
            <person name="Christen J.M."/>
            <person name="Clarke D.F."/>
            <person name="Dittmer N.T."/>
            <person name="Ferguson L.C.F."/>
            <person name="Garavelou S."/>
            <person name="Gordon K.H.J."/>
            <person name="Gunaratna R.T."/>
            <person name="Han Y."/>
            <person name="Hauser F."/>
            <person name="He Y."/>
            <person name="Heidel-Fischer H."/>
            <person name="Hirsh A."/>
            <person name="Hu Y."/>
            <person name="Jiang H."/>
            <person name="Kalra D."/>
            <person name="Klinner C."/>
            <person name="Konig C."/>
            <person name="Kovar C."/>
            <person name="Kroll A.R."/>
            <person name="Kuwar S.S."/>
            <person name="Lee S.L."/>
            <person name="Lehman R."/>
            <person name="Li K."/>
            <person name="Li Z."/>
            <person name="Liang H."/>
            <person name="Lovelace S."/>
            <person name="Lu Z."/>
            <person name="Mansfield J.H."/>
            <person name="McCulloch K.J."/>
            <person name="Mathew T."/>
            <person name="Morton B."/>
            <person name="Muzny D.M."/>
            <person name="Neunemann D."/>
            <person name="Ongeri F."/>
            <person name="Pauchet Y."/>
            <person name="Pu L.L."/>
            <person name="Pyrousis I."/>
            <person name="Rao X.J."/>
            <person name="Redding A."/>
            <person name="Roesel C."/>
            <person name="Sanchez-Gracia A."/>
            <person name="Schaack S."/>
            <person name="Shukla A."/>
            <person name="Tetreau G."/>
            <person name="Wang Y."/>
            <person name="Xiong G.H."/>
            <person name="Traut W."/>
            <person name="Walsh T.K."/>
            <person name="Worley K.C."/>
            <person name="Wu D."/>
            <person name="Wu W."/>
            <person name="Wu Y.Q."/>
            <person name="Zhang X."/>
            <person name="Zou Z."/>
            <person name="Zucker H."/>
            <person name="Briscoe A.D."/>
            <person name="Burmester T."/>
            <person name="Clem R.J."/>
            <person name="Feyereisen R."/>
            <person name="Grimmelikhuijzen C.J.P."/>
            <person name="Hamodrakas S.J."/>
            <person name="Hansson B.S."/>
            <person name="Huguet E."/>
            <person name="Jermiin L.S."/>
            <person name="Lan Q."/>
            <person name="Lehman H.K."/>
            <person name="Lorenzen M."/>
            <person name="Merzendorfer H."/>
            <person name="Michalopoulos I."/>
            <person name="Morton D.B."/>
            <person name="Muthukrishnan S."/>
            <person name="Oakeshott J.G."/>
            <person name="Palmer W."/>
            <person name="Park Y."/>
            <person name="Passarelli A.L."/>
            <person name="Rozas J."/>
            <person name="Schwartz L.M."/>
            <person name="Smith W."/>
            <person name="Southgate A."/>
            <person name="Vilcinskas A."/>
            <person name="Vogt R."/>
            <person name="Wang P."/>
            <person name="Werren J."/>
            <person name="Yu X.Q."/>
            <person name="Zhou J.J."/>
            <person name="Brown S.J."/>
            <person name="Scherer S.E."/>
            <person name="Richards S."/>
            <person name="Blissard G.W."/>
        </authorList>
    </citation>
    <scope>NUCLEOTIDE SEQUENCE</scope>
</reference>
<evidence type="ECO:0000313" key="9">
    <source>
        <dbReference type="Proteomes" id="UP000791440"/>
    </source>
</evidence>
<dbReference type="SMART" id="SM00320">
    <property type="entry name" value="WD40"/>
    <property type="match status" value="9"/>
</dbReference>
<evidence type="ECO:0000256" key="7">
    <source>
        <dbReference type="PROSITE-ProRule" id="PRU00221"/>
    </source>
</evidence>
<dbReference type="PANTHER" id="PTHR14344">
    <property type="entry name" value="WD REPEAT PROTEIN"/>
    <property type="match status" value="1"/>
</dbReference>
<evidence type="ECO:0000256" key="6">
    <source>
        <dbReference type="ARBA" id="ARBA00040154"/>
    </source>
</evidence>
<evidence type="ECO:0000256" key="5">
    <source>
        <dbReference type="ARBA" id="ARBA00022737"/>
    </source>
</evidence>
<keyword evidence="5" id="KW-0677">Repeat</keyword>